<protein>
    <submittedName>
        <fullName evidence="2">Uncharacterized protein</fullName>
    </submittedName>
</protein>
<proteinExistence type="predicted"/>
<name>A0AAW1N767_SAPOF</name>
<comment type="caution">
    <text evidence="2">The sequence shown here is derived from an EMBL/GenBank/DDBJ whole genome shotgun (WGS) entry which is preliminary data.</text>
</comment>
<sequence>MSTISGGRSLSFESADNVDPESTSPSKDALLEEASNKYEEATRLCPTLHDAFYNLAIDISDLARMRGRTNEAEELWK</sequence>
<dbReference type="Gene3D" id="1.25.40.10">
    <property type="entry name" value="Tetratricopeptide repeat domain"/>
    <property type="match status" value="1"/>
</dbReference>
<dbReference type="InterPro" id="IPR053277">
    <property type="entry name" value="Endomembrane_traffic_mod"/>
</dbReference>
<keyword evidence="3" id="KW-1185">Reference proteome</keyword>
<evidence type="ECO:0000256" key="1">
    <source>
        <dbReference type="SAM" id="MobiDB-lite"/>
    </source>
</evidence>
<dbReference type="PANTHER" id="PTHR45005">
    <property type="match status" value="1"/>
</dbReference>
<evidence type="ECO:0000313" key="2">
    <source>
        <dbReference type="EMBL" id="KAK9756751.1"/>
    </source>
</evidence>
<dbReference type="AlphaFoldDB" id="A0AAW1N767"/>
<gene>
    <name evidence="2" type="ORF">RND81_01G118600</name>
</gene>
<reference evidence="2" key="1">
    <citation type="submission" date="2024-03" db="EMBL/GenBank/DDBJ databases">
        <title>WGS assembly of Saponaria officinalis var. Norfolk2.</title>
        <authorList>
            <person name="Jenkins J."/>
            <person name="Shu S."/>
            <person name="Grimwood J."/>
            <person name="Barry K."/>
            <person name="Goodstein D."/>
            <person name="Schmutz J."/>
            <person name="Leebens-Mack J."/>
            <person name="Osbourn A."/>
        </authorList>
    </citation>
    <scope>NUCLEOTIDE SEQUENCE [LARGE SCALE GENOMIC DNA]</scope>
    <source>
        <strain evidence="2">JIC</strain>
    </source>
</reference>
<dbReference type="Proteomes" id="UP001443914">
    <property type="component" value="Unassembled WGS sequence"/>
</dbReference>
<accession>A0AAW1N767</accession>
<feature type="region of interest" description="Disordered" evidence="1">
    <location>
        <begin position="1"/>
        <end position="32"/>
    </location>
</feature>
<evidence type="ECO:0000313" key="3">
    <source>
        <dbReference type="Proteomes" id="UP001443914"/>
    </source>
</evidence>
<dbReference type="InterPro" id="IPR011990">
    <property type="entry name" value="TPR-like_helical_dom_sf"/>
</dbReference>
<organism evidence="2 3">
    <name type="scientific">Saponaria officinalis</name>
    <name type="common">Common soapwort</name>
    <name type="synonym">Lychnis saponaria</name>
    <dbReference type="NCBI Taxonomy" id="3572"/>
    <lineage>
        <taxon>Eukaryota</taxon>
        <taxon>Viridiplantae</taxon>
        <taxon>Streptophyta</taxon>
        <taxon>Embryophyta</taxon>
        <taxon>Tracheophyta</taxon>
        <taxon>Spermatophyta</taxon>
        <taxon>Magnoliopsida</taxon>
        <taxon>eudicotyledons</taxon>
        <taxon>Gunneridae</taxon>
        <taxon>Pentapetalae</taxon>
        <taxon>Caryophyllales</taxon>
        <taxon>Caryophyllaceae</taxon>
        <taxon>Caryophylleae</taxon>
        <taxon>Saponaria</taxon>
    </lineage>
</organism>
<feature type="compositionally biased region" description="Polar residues" evidence="1">
    <location>
        <begin position="1"/>
        <end position="26"/>
    </location>
</feature>
<dbReference type="PANTHER" id="PTHR45005:SF2">
    <property type="entry name" value="PROTEIN HLB1"/>
    <property type="match status" value="1"/>
</dbReference>
<dbReference type="EMBL" id="JBDFQZ010000001">
    <property type="protein sequence ID" value="KAK9756751.1"/>
    <property type="molecule type" value="Genomic_DNA"/>
</dbReference>